<organism evidence="1 2">
    <name type="scientific">Spiromyces aspiralis</name>
    <dbReference type="NCBI Taxonomy" id="68401"/>
    <lineage>
        <taxon>Eukaryota</taxon>
        <taxon>Fungi</taxon>
        <taxon>Fungi incertae sedis</taxon>
        <taxon>Zoopagomycota</taxon>
        <taxon>Kickxellomycotina</taxon>
        <taxon>Kickxellomycetes</taxon>
        <taxon>Kickxellales</taxon>
        <taxon>Kickxellaceae</taxon>
        <taxon>Spiromyces</taxon>
    </lineage>
</organism>
<name>A0ACC1HAN1_9FUNG</name>
<protein>
    <submittedName>
        <fullName evidence="1">Uncharacterized protein</fullName>
    </submittedName>
</protein>
<gene>
    <name evidence="1" type="ORF">EV182_004911</name>
</gene>
<keyword evidence="2" id="KW-1185">Reference proteome</keyword>
<dbReference type="EMBL" id="JAMZIH010006760">
    <property type="protein sequence ID" value="KAJ1673604.1"/>
    <property type="molecule type" value="Genomic_DNA"/>
</dbReference>
<comment type="caution">
    <text evidence="1">The sequence shown here is derived from an EMBL/GenBank/DDBJ whole genome shotgun (WGS) entry which is preliminary data.</text>
</comment>
<sequence length="207" mass="23063">MCKIAGGCCSVLAHLITFFALGLQFISSVGQIVIYAGNKIILDHEEIPYLKSWLYRYRWAVLPLSALLAAILFLLHICEMCVCCLRLGRDGRTLTTILFSFSLIMAVLWAVLVGYSYKDAPIYSDNFNSFAQEFITTRTFFFPLDTGISYKNDCNASPFTLINRGVDLCKLLTAESILAIVSLCLWGISLLGSIMVFIAISMRKAPI</sequence>
<evidence type="ECO:0000313" key="2">
    <source>
        <dbReference type="Proteomes" id="UP001145114"/>
    </source>
</evidence>
<evidence type="ECO:0000313" key="1">
    <source>
        <dbReference type="EMBL" id="KAJ1673604.1"/>
    </source>
</evidence>
<proteinExistence type="predicted"/>
<accession>A0ACC1HAN1</accession>
<reference evidence="1" key="1">
    <citation type="submission" date="2022-06" db="EMBL/GenBank/DDBJ databases">
        <title>Phylogenomic reconstructions and comparative analyses of Kickxellomycotina fungi.</title>
        <authorList>
            <person name="Reynolds N.K."/>
            <person name="Stajich J.E."/>
            <person name="Barry K."/>
            <person name="Grigoriev I.V."/>
            <person name="Crous P."/>
            <person name="Smith M.E."/>
        </authorList>
    </citation>
    <scope>NUCLEOTIDE SEQUENCE</scope>
    <source>
        <strain evidence="1">RSA 2271</strain>
    </source>
</reference>
<dbReference type="Proteomes" id="UP001145114">
    <property type="component" value="Unassembled WGS sequence"/>
</dbReference>